<evidence type="ECO:0000256" key="1">
    <source>
        <dbReference type="ARBA" id="ARBA00006432"/>
    </source>
</evidence>
<dbReference type="PANTHER" id="PTHR42921">
    <property type="entry name" value="ACETOACETYL-COA SYNTHETASE"/>
    <property type="match status" value="1"/>
</dbReference>
<gene>
    <name evidence="7" type="ORF">GCM10011274_02970</name>
</gene>
<dbReference type="EMBL" id="BMZC01000001">
    <property type="protein sequence ID" value="GGZ48492.1"/>
    <property type="molecule type" value="Genomic_DNA"/>
</dbReference>
<evidence type="ECO:0000313" key="7">
    <source>
        <dbReference type="EMBL" id="GGZ48492.1"/>
    </source>
</evidence>
<dbReference type="InterPro" id="IPR000873">
    <property type="entry name" value="AMP-dep_synth/lig_dom"/>
</dbReference>
<dbReference type="NCBIfam" id="NF002937">
    <property type="entry name" value="PRK03584.1"/>
    <property type="match status" value="1"/>
</dbReference>
<dbReference type="PANTHER" id="PTHR42921:SF1">
    <property type="entry name" value="ACETOACETYL-COA SYNTHETASE"/>
    <property type="match status" value="1"/>
</dbReference>
<feature type="domain" description="Acetyl-coenzyme A synthetase N-terminal" evidence="6">
    <location>
        <begin position="40"/>
        <end position="95"/>
    </location>
</feature>
<protein>
    <submittedName>
        <fullName evidence="7">Acetoacetyl-CoA synthetase</fullName>
    </submittedName>
</protein>
<keyword evidence="4" id="KW-0067">ATP-binding</keyword>
<reference evidence="7" key="1">
    <citation type="journal article" date="2014" name="Int. J. Syst. Evol. Microbiol.">
        <title>Complete genome sequence of Corynebacterium casei LMG S-19264T (=DSM 44701T), isolated from a smear-ripened cheese.</title>
        <authorList>
            <consortium name="US DOE Joint Genome Institute (JGI-PGF)"/>
            <person name="Walter F."/>
            <person name="Albersmeier A."/>
            <person name="Kalinowski J."/>
            <person name="Ruckert C."/>
        </authorList>
    </citation>
    <scope>NUCLEOTIDE SEQUENCE</scope>
    <source>
        <strain evidence="7">KCTC 32337</strain>
    </source>
</reference>
<keyword evidence="2" id="KW-0436">Ligase</keyword>
<dbReference type="SUPFAM" id="SSF56801">
    <property type="entry name" value="Acetyl-CoA synthetase-like"/>
    <property type="match status" value="1"/>
</dbReference>
<dbReference type="Gene3D" id="3.30.300.30">
    <property type="match status" value="1"/>
</dbReference>
<dbReference type="GO" id="GO:0006629">
    <property type="term" value="P:lipid metabolic process"/>
    <property type="evidence" value="ECO:0007669"/>
    <property type="project" value="InterPro"/>
</dbReference>
<evidence type="ECO:0000313" key="8">
    <source>
        <dbReference type="Proteomes" id="UP000622604"/>
    </source>
</evidence>
<dbReference type="Pfam" id="PF00501">
    <property type="entry name" value="AMP-binding"/>
    <property type="match status" value="1"/>
</dbReference>
<dbReference type="PROSITE" id="PS00455">
    <property type="entry name" value="AMP_BINDING"/>
    <property type="match status" value="1"/>
</dbReference>
<evidence type="ECO:0000259" key="5">
    <source>
        <dbReference type="Pfam" id="PF00501"/>
    </source>
</evidence>
<dbReference type="InterPro" id="IPR042099">
    <property type="entry name" value="ANL_N_sf"/>
</dbReference>
<sequence length="664" mass="74487">MSVVEGDLLWEPSIKLIDESNVTQFMQWLEHEKNQHFSDYSEFRRWSADDIEGFWAALWEYFDVQSATPYQCVLEERKMPGAKWFPGSSLNFAEHILRNERPDAIALHAYSESQEVKRVSWEELASQVRQVAESLRSLNVKPGDRVVSYLPNGCEAVVAFLASAAVGATFSSCSPDFGYQSVVDRFKQIEPKVLFFTDGYHFGGKDYDRRHEVAEIIEALDSLEHVVQVPNLYGDDKLLLPSAKYFSELLAGPEIDGTAFEFEQVPFDHPLWVLYSSGTTGLPKPIVHGHGGITVEFLKMAGFHMNLKPDSAMFFFTTTGWMMWNLTVGAMIMGGAAVLYDGNPLGNNEPLKLWHIAQDSGTTFFGASPTYIGVMQKQNIVPRDSFDLSKLEGILLGGSPATPEAMSWCYANIKQDLWVTSQSGGTDIASAFVGASPTLPVYAGEIQTRCLGVDARSFDDEGDELIDSVGELVICKPMPSMPVYFWNDKNDERYRTSYFEEFPGVWRHGDYFRVNNRGGCFIYGRSDSTLNRYGVRIGTAEIYRTIESLDEVDDSIIVNLDLTGGEFFMPLFVKLKQGVVLTDGVKAKICQRLRQKYSPRHVPDIILQVSDIPYTLTGKKLEVPVRKILTGVEPSKAANKDAMSNPNSLAFFVEYAKTTQDYQL</sequence>
<dbReference type="InterPro" id="IPR020845">
    <property type="entry name" value="AMP-binding_CS"/>
</dbReference>
<dbReference type="Pfam" id="PF16177">
    <property type="entry name" value="ACAS_N"/>
    <property type="match status" value="1"/>
</dbReference>
<evidence type="ECO:0000256" key="4">
    <source>
        <dbReference type="ARBA" id="ARBA00022840"/>
    </source>
</evidence>
<dbReference type="Gene3D" id="3.40.50.12780">
    <property type="entry name" value="N-terminal domain of ligase-like"/>
    <property type="match status" value="1"/>
</dbReference>
<dbReference type="GO" id="GO:0030729">
    <property type="term" value="F:acetoacetate-CoA ligase activity"/>
    <property type="evidence" value="ECO:0007669"/>
    <property type="project" value="InterPro"/>
</dbReference>
<dbReference type="Proteomes" id="UP000622604">
    <property type="component" value="Unassembled WGS sequence"/>
</dbReference>
<evidence type="ECO:0000256" key="3">
    <source>
        <dbReference type="ARBA" id="ARBA00022741"/>
    </source>
</evidence>
<dbReference type="RefSeq" id="WP_008306775.1">
    <property type="nucleotide sequence ID" value="NZ_BMZC01000001.1"/>
</dbReference>
<keyword evidence="3" id="KW-0547">Nucleotide-binding</keyword>
<dbReference type="AlphaFoldDB" id="A0A8H9I721"/>
<dbReference type="InterPro" id="IPR032387">
    <property type="entry name" value="ACAS_N"/>
</dbReference>
<dbReference type="InterPro" id="IPR045851">
    <property type="entry name" value="AMP-bd_C_sf"/>
</dbReference>
<dbReference type="GO" id="GO:0005524">
    <property type="term" value="F:ATP binding"/>
    <property type="evidence" value="ECO:0007669"/>
    <property type="project" value="UniProtKB-KW"/>
</dbReference>
<name>A0A8H9I721_9ALTE</name>
<reference evidence="7" key="2">
    <citation type="submission" date="2020-09" db="EMBL/GenBank/DDBJ databases">
        <authorList>
            <person name="Sun Q."/>
            <person name="Kim S."/>
        </authorList>
    </citation>
    <scope>NUCLEOTIDE SEQUENCE</scope>
    <source>
        <strain evidence="7">KCTC 32337</strain>
    </source>
</reference>
<comment type="caution">
    <text evidence="7">The sequence shown here is derived from an EMBL/GenBank/DDBJ whole genome shotgun (WGS) entry which is preliminary data.</text>
</comment>
<accession>A0A8H9I721</accession>
<dbReference type="NCBIfam" id="TIGR01217">
    <property type="entry name" value="ac_ac_CoA_syn"/>
    <property type="match status" value="1"/>
</dbReference>
<dbReference type="InterPro" id="IPR005914">
    <property type="entry name" value="Acac_CoA_synth"/>
</dbReference>
<organism evidence="7 8">
    <name type="scientific">Paraglaciecola chathamensis</name>
    <dbReference type="NCBI Taxonomy" id="368405"/>
    <lineage>
        <taxon>Bacteria</taxon>
        <taxon>Pseudomonadati</taxon>
        <taxon>Pseudomonadota</taxon>
        <taxon>Gammaproteobacteria</taxon>
        <taxon>Alteromonadales</taxon>
        <taxon>Alteromonadaceae</taxon>
        <taxon>Paraglaciecola</taxon>
    </lineage>
</organism>
<evidence type="ECO:0000256" key="2">
    <source>
        <dbReference type="ARBA" id="ARBA00022598"/>
    </source>
</evidence>
<feature type="domain" description="AMP-dependent synthetase/ligase" evidence="5">
    <location>
        <begin position="99"/>
        <end position="477"/>
    </location>
</feature>
<proteinExistence type="inferred from homology"/>
<evidence type="ECO:0000259" key="6">
    <source>
        <dbReference type="Pfam" id="PF16177"/>
    </source>
</evidence>
<comment type="similarity">
    <text evidence="1">Belongs to the ATP-dependent AMP-binding enzyme family.</text>
</comment>